<accession>A0A1Z4BP15</accession>
<dbReference type="RefSeq" id="WP_088594095.1">
    <property type="nucleotide sequence ID" value="NZ_CP022022.1"/>
</dbReference>
<feature type="transmembrane region" description="Helical" evidence="1">
    <location>
        <begin position="21"/>
        <end position="40"/>
    </location>
</feature>
<organism evidence="2 3">
    <name type="scientific">Capnocytophaga endodontalis</name>
    <dbReference type="NCBI Taxonomy" id="2708117"/>
    <lineage>
        <taxon>Bacteria</taxon>
        <taxon>Pseudomonadati</taxon>
        <taxon>Bacteroidota</taxon>
        <taxon>Flavobacteriia</taxon>
        <taxon>Flavobacteriales</taxon>
        <taxon>Flavobacteriaceae</taxon>
        <taxon>Capnocytophaga</taxon>
    </lineage>
</organism>
<evidence type="ECO:0000256" key="1">
    <source>
        <dbReference type="SAM" id="Phobius"/>
    </source>
</evidence>
<evidence type="ECO:0000313" key="2">
    <source>
        <dbReference type="EMBL" id="ASF43031.1"/>
    </source>
</evidence>
<feature type="transmembrane region" description="Helical" evidence="1">
    <location>
        <begin position="46"/>
        <end position="68"/>
    </location>
</feature>
<keyword evidence="1" id="KW-0472">Membrane</keyword>
<evidence type="ECO:0000313" key="3">
    <source>
        <dbReference type="Proteomes" id="UP000197007"/>
    </source>
</evidence>
<keyword evidence="1" id="KW-0812">Transmembrane</keyword>
<dbReference type="KEGG" id="capn:CBG49_08065"/>
<reference evidence="3" key="1">
    <citation type="submission" date="2017-06" db="EMBL/GenBank/DDBJ databases">
        <title>Complete genome sequence of Capnocytophaga sp. KCOM 1579 (=ChDC OS43) isolated from a human refractory periapical abscess lesion.</title>
        <authorList>
            <person name="Kook J.-K."/>
            <person name="Park S.-N."/>
            <person name="Lim Y.K."/>
            <person name="Roh H."/>
        </authorList>
    </citation>
    <scope>NUCLEOTIDE SEQUENCE [LARGE SCALE GENOMIC DNA]</scope>
    <source>
        <strain evidence="3">ChDC OS43</strain>
    </source>
</reference>
<gene>
    <name evidence="2" type="ORF">CBG49_08065</name>
</gene>
<sequence length="169" mass="20205">MLNEDFIIKGRKLTAEEWGSRLLLVAINLPIAIITLYTLNFNSSTFFFQFIFGIVTAFLAFFAIIMTFKEYKYSLLTLHFYNNQLKILYKNKILKDVTLKDIKLLHFFNLSEKKDKMCRPFLDIYDHNNIIIIHIQLNFRDYNQLKTYLTPYPININDEVIHNYSDIKK</sequence>
<keyword evidence="3" id="KW-1185">Reference proteome</keyword>
<dbReference type="AlphaFoldDB" id="A0A1Z4BP15"/>
<proteinExistence type="predicted"/>
<protein>
    <recommendedName>
        <fullName evidence="4">DUF304 domain-containing protein</fullName>
    </recommendedName>
</protein>
<dbReference type="EMBL" id="CP022022">
    <property type="protein sequence ID" value="ASF43031.1"/>
    <property type="molecule type" value="Genomic_DNA"/>
</dbReference>
<evidence type="ECO:0008006" key="4">
    <source>
        <dbReference type="Google" id="ProtNLM"/>
    </source>
</evidence>
<dbReference type="Proteomes" id="UP000197007">
    <property type="component" value="Chromosome"/>
</dbReference>
<name>A0A1Z4BP15_9FLAO</name>
<keyword evidence="1" id="KW-1133">Transmembrane helix</keyword>